<dbReference type="PROSITE" id="PS00063">
    <property type="entry name" value="ALDOKETO_REDUCTASE_3"/>
    <property type="match status" value="1"/>
</dbReference>
<dbReference type="RefSeq" id="WP_057871686.1">
    <property type="nucleotide sequence ID" value="NZ_AZGB01000016.1"/>
</dbReference>
<dbReference type="Pfam" id="PF00248">
    <property type="entry name" value="Aldo_ket_red"/>
    <property type="match status" value="1"/>
</dbReference>
<dbReference type="EMBL" id="AZGB01000016">
    <property type="protein sequence ID" value="KRM06066.1"/>
    <property type="molecule type" value="Genomic_DNA"/>
</dbReference>
<evidence type="ECO:0000256" key="1">
    <source>
        <dbReference type="ARBA" id="ARBA00007905"/>
    </source>
</evidence>
<dbReference type="InterPro" id="IPR020471">
    <property type="entry name" value="AKR"/>
</dbReference>
<dbReference type="STRING" id="1423750.FC89_GL000933"/>
<dbReference type="FunFam" id="3.20.20.100:FF:000015">
    <property type="entry name" value="Oxidoreductase, aldo/keto reductase family"/>
    <property type="match status" value="1"/>
</dbReference>
<dbReference type="InterPro" id="IPR018170">
    <property type="entry name" value="Aldo/ket_reductase_CS"/>
</dbReference>
<evidence type="ECO:0000313" key="8">
    <source>
        <dbReference type="EMBL" id="KRM06066.1"/>
    </source>
</evidence>
<feature type="binding site" evidence="5">
    <location>
        <position position="110"/>
    </location>
    <ligand>
        <name>substrate</name>
    </ligand>
</feature>
<dbReference type="PROSITE" id="PS00798">
    <property type="entry name" value="ALDOKETO_REDUCTASE_1"/>
    <property type="match status" value="1"/>
</dbReference>
<dbReference type="PIRSF" id="PIRSF000097">
    <property type="entry name" value="AKR"/>
    <property type="match status" value="1"/>
</dbReference>
<name>A0A0R1VKL2_9LACO</name>
<evidence type="ECO:0000256" key="6">
    <source>
        <dbReference type="PIRSR" id="PIRSR000097-3"/>
    </source>
</evidence>
<dbReference type="InterPro" id="IPR023210">
    <property type="entry name" value="NADP_OxRdtase_dom"/>
</dbReference>
<keyword evidence="9" id="KW-1185">Reference proteome</keyword>
<dbReference type="PATRIC" id="fig|1423750.3.peg.957"/>
<dbReference type="GO" id="GO:0016616">
    <property type="term" value="F:oxidoreductase activity, acting on the CH-OH group of donors, NAD or NADP as acceptor"/>
    <property type="evidence" value="ECO:0007669"/>
    <property type="project" value="UniProtKB-ARBA"/>
</dbReference>
<feature type="domain" description="NADP-dependent oxidoreductase" evidence="7">
    <location>
        <begin position="26"/>
        <end position="261"/>
    </location>
</feature>
<dbReference type="SUPFAM" id="SSF51430">
    <property type="entry name" value="NAD(P)-linked oxidoreductase"/>
    <property type="match status" value="1"/>
</dbReference>
<keyword evidence="3" id="KW-0560">Oxidoreductase</keyword>
<evidence type="ECO:0000256" key="4">
    <source>
        <dbReference type="PIRSR" id="PIRSR000097-1"/>
    </source>
</evidence>
<dbReference type="InterPro" id="IPR036812">
    <property type="entry name" value="NAD(P)_OxRdtase_dom_sf"/>
</dbReference>
<evidence type="ECO:0000259" key="7">
    <source>
        <dbReference type="Pfam" id="PF00248"/>
    </source>
</evidence>
<accession>A0A0R1VKL2</accession>
<reference evidence="8 9" key="1">
    <citation type="journal article" date="2015" name="Genome Announc.">
        <title>Expanding the biotechnology potential of lactobacilli through comparative genomics of 213 strains and associated genera.</title>
        <authorList>
            <person name="Sun Z."/>
            <person name="Harris H.M."/>
            <person name="McCann A."/>
            <person name="Guo C."/>
            <person name="Argimon S."/>
            <person name="Zhang W."/>
            <person name="Yang X."/>
            <person name="Jeffery I.B."/>
            <person name="Cooney J.C."/>
            <person name="Kagawa T.F."/>
            <person name="Liu W."/>
            <person name="Song Y."/>
            <person name="Salvetti E."/>
            <person name="Wrobel A."/>
            <person name="Rasinkangas P."/>
            <person name="Parkhill J."/>
            <person name="Rea M.C."/>
            <person name="O'Sullivan O."/>
            <person name="Ritari J."/>
            <person name="Douillard F.P."/>
            <person name="Paul Ross R."/>
            <person name="Yang R."/>
            <person name="Briner A.E."/>
            <person name="Felis G.E."/>
            <person name="de Vos W.M."/>
            <person name="Barrangou R."/>
            <person name="Klaenhammer T.R."/>
            <person name="Caufield P.W."/>
            <person name="Cui Y."/>
            <person name="Zhang H."/>
            <person name="O'Toole P.W."/>
        </authorList>
    </citation>
    <scope>NUCLEOTIDE SEQUENCE [LARGE SCALE GENOMIC DNA]</scope>
    <source>
        <strain evidence="8 9">DSM 18630</strain>
    </source>
</reference>
<dbReference type="GeneID" id="98318960"/>
<dbReference type="PANTHER" id="PTHR43827">
    <property type="entry name" value="2,5-DIKETO-D-GLUCONIC ACID REDUCTASE"/>
    <property type="match status" value="1"/>
</dbReference>
<comment type="caution">
    <text evidence="8">The sequence shown here is derived from an EMBL/GenBank/DDBJ whole genome shotgun (WGS) entry which is preliminary data.</text>
</comment>
<evidence type="ECO:0000256" key="3">
    <source>
        <dbReference type="ARBA" id="ARBA00023002"/>
    </source>
</evidence>
<evidence type="ECO:0000256" key="2">
    <source>
        <dbReference type="ARBA" id="ARBA00022857"/>
    </source>
</evidence>
<protein>
    <submittedName>
        <fullName evidence="8">Oxidoreductase, aldo keto reductase family protein</fullName>
    </submittedName>
</protein>
<evidence type="ECO:0000256" key="5">
    <source>
        <dbReference type="PIRSR" id="PIRSR000097-2"/>
    </source>
</evidence>
<feature type="active site" description="Proton donor" evidence="4">
    <location>
        <position position="52"/>
    </location>
</feature>
<gene>
    <name evidence="8" type="ORF">FC89_GL000933</name>
</gene>
<dbReference type="AlphaFoldDB" id="A0A0R1VKL2"/>
<feature type="site" description="Lowers pKa of active site Tyr" evidence="6">
    <location>
        <position position="77"/>
    </location>
</feature>
<keyword evidence="2" id="KW-0521">NADP</keyword>
<dbReference type="PANTHER" id="PTHR43827:SF3">
    <property type="entry name" value="NADP-DEPENDENT OXIDOREDUCTASE DOMAIN-CONTAINING PROTEIN"/>
    <property type="match status" value="1"/>
</dbReference>
<dbReference type="Gene3D" id="3.20.20.100">
    <property type="entry name" value="NADP-dependent oxidoreductase domain"/>
    <property type="match status" value="1"/>
</dbReference>
<dbReference type="PRINTS" id="PR00069">
    <property type="entry name" value="ALDKETRDTASE"/>
</dbReference>
<evidence type="ECO:0000313" key="9">
    <source>
        <dbReference type="Proteomes" id="UP000051451"/>
    </source>
</evidence>
<comment type="similarity">
    <text evidence="1">Belongs to the aldo/keto reductase family.</text>
</comment>
<sequence length="288" mass="33198">MVKIPTVTLNNGVQMPMEGFGVYQINDLEECKRAVKEALATGYRLIDTAQGYQNESAVGDAIQESPVDRKDVFLTTKIWPTNYGYEETKAAVEESLKRLKTDYIDLVLLHVPFGNYYAAYHALEDLYQEGKLRAIGVSNFYPDRYIDLIHFSKVVPAVNQIENHVFSQRKVDRKYLKKYGTQVEAWSPFAEGRYNLFTNETLVNIGKKYQKTAAQVALRFLVQNGIVVIPKSTHKERIEENLDIWDFNLSDDDLAQIEALDLKKNMLDHEDPKTVEWFMKKTMPLDNK</sequence>
<organism evidence="8 9">
    <name type="scientific">Liquorilactobacillus ghanensis DSM 18630</name>
    <dbReference type="NCBI Taxonomy" id="1423750"/>
    <lineage>
        <taxon>Bacteria</taxon>
        <taxon>Bacillati</taxon>
        <taxon>Bacillota</taxon>
        <taxon>Bacilli</taxon>
        <taxon>Lactobacillales</taxon>
        <taxon>Lactobacillaceae</taxon>
        <taxon>Liquorilactobacillus</taxon>
    </lineage>
</organism>
<dbReference type="Proteomes" id="UP000051451">
    <property type="component" value="Unassembled WGS sequence"/>
</dbReference>
<proteinExistence type="inferred from homology"/>
<dbReference type="CDD" id="cd19133">
    <property type="entry name" value="AKR_AKR5F1"/>
    <property type="match status" value="1"/>
</dbReference>